<evidence type="ECO:0008006" key="4">
    <source>
        <dbReference type="Google" id="ProtNLM"/>
    </source>
</evidence>
<reference evidence="2 3" key="1">
    <citation type="submission" date="2019-09" db="EMBL/GenBank/DDBJ databases">
        <title>Phylogeny of genus Pseudoclavibacter and closely related genus.</title>
        <authorList>
            <person name="Li Y."/>
        </authorList>
    </citation>
    <scope>NUCLEOTIDE SEQUENCE [LARGE SCALE GENOMIC DNA]</scope>
    <source>
        <strain evidence="2 3">DSM 23821</strain>
    </source>
</reference>
<dbReference type="InterPro" id="IPR045436">
    <property type="entry name" value="DUF6507"/>
</dbReference>
<dbReference type="OrthoDB" id="4829084at2"/>
<proteinExistence type="predicted"/>
<dbReference type="Proteomes" id="UP000467240">
    <property type="component" value="Unassembled WGS sequence"/>
</dbReference>
<comment type="caution">
    <text evidence="2">The sequence shown here is derived from an EMBL/GenBank/DDBJ whole genome shotgun (WGS) entry which is preliminary data.</text>
</comment>
<dbReference type="Pfam" id="PF20117">
    <property type="entry name" value="DUF6507"/>
    <property type="match status" value="1"/>
</dbReference>
<evidence type="ECO:0000313" key="3">
    <source>
        <dbReference type="Proteomes" id="UP000467240"/>
    </source>
</evidence>
<keyword evidence="3" id="KW-1185">Reference proteome</keyword>
<feature type="region of interest" description="Disordered" evidence="1">
    <location>
        <begin position="98"/>
        <end position="117"/>
    </location>
</feature>
<evidence type="ECO:0000256" key="1">
    <source>
        <dbReference type="SAM" id="MobiDB-lite"/>
    </source>
</evidence>
<dbReference type="AlphaFoldDB" id="A0A7J5BQ06"/>
<protein>
    <recommendedName>
        <fullName evidence="4">ESX-1 secretion-associated protein</fullName>
    </recommendedName>
</protein>
<accession>A0A7J5BQ06</accession>
<sequence length="117" mass="12095">MTNSFEIKPAELSTVLGNVKTQLDEFSDGIDGDALQTDVSGLAEAGAPGVAQALAEFLELESPRIKSIGDRIAACLAGAALVGNTYTTSSDEMLQNVQSQAASSADNGDFSYFNDAS</sequence>
<evidence type="ECO:0000313" key="2">
    <source>
        <dbReference type="EMBL" id="KAB1652749.1"/>
    </source>
</evidence>
<name>A0A7J5BQ06_9MICO</name>
<organism evidence="2 3">
    <name type="scientific">Pseudoclavibacter chungangensis</name>
    <dbReference type="NCBI Taxonomy" id="587635"/>
    <lineage>
        <taxon>Bacteria</taxon>
        <taxon>Bacillati</taxon>
        <taxon>Actinomycetota</taxon>
        <taxon>Actinomycetes</taxon>
        <taxon>Micrococcales</taxon>
        <taxon>Microbacteriaceae</taxon>
        <taxon>Pseudoclavibacter</taxon>
    </lineage>
</organism>
<dbReference type="EMBL" id="WBJZ01000028">
    <property type="protein sequence ID" value="KAB1652749.1"/>
    <property type="molecule type" value="Genomic_DNA"/>
</dbReference>
<gene>
    <name evidence="2" type="ORF">F8O01_16335</name>
</gene>
<dbReference type="RefSeq" id="WP_158041977.1">
    <property type="nucleotide sequence ID" value="NZ_JACCFV010000001.1"/>
</dbReference>